<dbReference type="PROSITE" id="PS00928">
    <property type="entry name" value="TREHALASE_2"/>
    <property type="match status" value="1"/>
</dbReference>
<evidence type="ECO:0000256" key="2">
    <source>
        <dbReference type="ARBA" id="ARBA00022801"/>
    </source>
</evidence>
<dbReference type="SUPFAM" id="SSF48208">
    <property type="entry name" value="Six-hairpin glycosidases"/>
    <property type="match status" value="1"/>
</dbReference>
<proteinExistence type="inferred from homology"/>
<evidence type="ECO:0000256" key="4">
    <source>
        <dbReference type="RuleBase" id="RU361180"/>
    </source>
</evidence>
<dbReference type="InterPro" id="IPR012341">
    <property type="entry name" value="6hp_glycosidase-like_sf"/>
</dbReference>
<evidence type="ECO:0000256" key="1">
    <source>
        <dbReference type="ARBA" id="ARBA00005615"/>
    </source>
</evidence>
<dbReference type="EC" id="3.2.1.28" evidence="4"/>
<dbReference type="InterPro" id="IPR018232">
    <property type="entry name" value="Glyco_hydro_37_CS"/>
</dbReference>
<dbReference type="PANTHER" id="PTHR23403">
    <property type="entry name" value="TREHALASE"/>
    <property type="match status" value="1"/>
</dbReference>
<comment type="catalytic activity">
    <reaction evidence="4">
        <text>alpha,alpha-trehalose + H2O = alpha-D-glucose + beta-D-glucose</text>
        <dbReference type="Rhea" id="RHEA:32675"/>
        <dbReference type="ChEBI" id="CHEBI:15377"/>
        <dbReference type="ChEBI" id="CHEBI:15903"/>
        <dbReference type="ChEBI" id="CHEBI:16551"/>
        <dbReference type="ChEBI" id="CHEBI:17925"/>
        <dbReference type="EC" id="3.2.1.28"/>
    </reaction>
</comment>
<evidence type="ECO:0000313" key="6">
    <source>
        <dbReference type="Proteomes" id="UP000237271"/>
    </source>
</evidence>
<comment type="caution">
    <text evidence="5">The sequence shown here is derived from an EMBL/GenBank/DDBJ whole genome shotgun (WGS) entry which is preliminary data.</text>
</comment>
<evidence type="ECO:0000256" key="3">
    <source>
        <dbReference type="ARBA" id="ARBA00023295"/>
    </source>
</evidence>
<organism evidence="5 6">
    <name type="scientific">Phytophthora palmivora</name>
    <dbReference type="NCBI Taxonomy" id="4796"/>
    <lineage>
        <taxon>Eukaryota</taxon>
        <taxon>Sar</taxon>
        <taxon>Stramenopiles</taxon>
        <taxon>Oomycota</taxon>
        <taxon>Peronosporomycetes</taxon>
        <taxon>Peronosporales</taxon>
        <taxon>Peronosporaceae</taxon>
        <taxon>Phytophthora</taxon>
    </lineage>
</organism>
<dbReference type="OrthoDB" id="3542292at2759"/>
<keyword evidence="2 4" id="KW-0378">Hydrolase</keyword>
<accession>A0A2P4YTU1</accession>
<sequence length="548" mass="61234">MPIKATSSVDDVLTKFQELKVSFGNKTEEWKTQLAAFVDQHFDSPGTELLPVTPPDFHEQEIPPQIADITNESLRSWALELHKLWKVLARVPAIASEDQVSRSSFLHSLPIVEAPGEPQSTLRRQFNGENVLIVPGGRFRESYYWDSYWIVQGLLVSGLRQTARGVVNHLLEYVAEFGFVPNGGRIYYLTRSQPPLLSDMVRLVAEVGSANTTEDTSAWDLEYLRAVVPLLEREYDFWMHRGDHGHAVTVPGSGTETFVLNRYVSHAGEPRPESYREDVSTASAAEAKQNVTTSKAALYNEIIAGAESGWDFSSRWFGDYSSLTTIRTSRVIPVELNTILHRVELNIAEFHEILGNSVASTRFRDAAKTRERAMDAVLWSESDGCWKDYLLDSREHSPVVSMSNYSPLWGKAFNESDSSRLEKVVESLEKSGLVQEGGVQTTTSVTGQQWDAPNAWPPLQDIIIEGLHEAGTSNSRALAKRLVQTWVKVGFVAWQKTGLMFEKYNAQQLGGVGDGGEYTPQFGFGWSNGVILTFLTKYQELVGTSVNF</sequence>
<comment type="similarity">
    <text evidence="1 4">Belongs to the glycosyl hydrolase 37 family.</text>
</comment>
<dbReference type="PROSITE" id="PS00927">
    <property type="entry name" value="TREHALASE_1"/>
    <property type="match status" value="1"/>
</dbReference>
<dbReference type="GO" id="GO:0005993">
    <property type="term" value="P:trehalose catabolic process"/>
    <property type="evidence" value="ECO:0007669"/>
    <property type="project" value="TreeGrafter"/>
</dbReference>
<dbReference type="Pfam" id="PF01204">
    <property type="entry name" value="Trehalase"/>
    <property type="match status" value="1"/>
</dbReference>
<keyword evidence="6" id="KW-1185">Reference proteome</keyword>
<name>A0A2P4YTU1_9STRA</name>
<protein>
    <recommendedName>
        <fullName evidence="4">Trehalase</fullName>
        <ecNumber evidence="4">3.2.1.28</ecNumber>
    </recommendedName>
    <alternativeName>
        <fullName evidence="4">Alpha-trehalose glucohydrolase</fullName>
    </alternativeName>
</protein>
<dbReference type="AlphaFoldDB" id="A0A2P4YTU1"/>
<dbReference type="Gene3D" id="1.50.10.10">
    <property type="match status" value="1"/>
</dbReference>
<dbReference type="Proteomes" id="UP000237271">
    <property type="component" value="Unassembled WGS sequence"/>
</dbReference>
<dbReference type="InterPro" id="IPR008928">
    <property type="entry name" value="6-hairpin_glycosidase_sf"/>
</dbReference>
<dbReference type="GO" id="GO:0004555">
    <property type="term" value="F:alpha,alpha-trehalase activity"/>
    <property type="evidence" value="ECO:0007669"/>
    <property type="project" value="UniProtKB-EC"/>
</dbReference>
<gene>
    <name evidence="5" type="ORF">PHPALM_833</name>
</gene>
<dbReference type="PRINTS" id="PR00744">
    <property type="entry name" value="GLHYDRLASE37"/>
</dbReference>
<reference evidence="5 6" key="1">
    <citation type="journal article" date="2017" name="Genome Biol. Evol.">
        <title>Phytophthora megakarya and P. palmivora, closely related causal agents of cacao black pod rot, underwent increases in genome sizes and gene numbers by different mechanisms.</title>
        <authorList>
            <person name="Ali S.S."/>
            <person name="Shao J."/>
            <person name="Lary D.J."/>
            <person name="Kronmiller B."/>
            <person name="Shen D."/>
            <person name="Strem M.D."/>
            <person name="Amoako-Attah I."/>
            <person name="Akrofi A.Y."/>
            <person name="Begoude B.A."/>
            <person name="Ten Hoopen G.M."/>
            <person name="Coulibaly K."/>
            <person name="Kebe B.I."/>
            <person name="Melnick R.L."/>
            <person name="Guiltinan M.J."/>
            <person name="Tyler B.M."/>
            <person name="Meinhardt L.W."/>
            <person name="Bailey B.A."/>
        </authorList>
    </citation>
    <scope>NUCLEOTIDE SEQUENCE [LARGE SCALE GENOMIC DNA]</scope>
    <source>
        <strain evidence="6">sbr112.9</strain>
    </source>
</reference>
<dbReference type="EMBL" id="NCKW01000133">
    <property type="protein sequence ID" value="POM81225.1"/>
    <property type="molecule type" value="Genomic_DNA"/>
</dbReference>
<keyword evidence="3 4" id="KW-0326">Glycosidase</keyword>
<dbReference type="PANTHER" id="PTHR23403:SF1">
    <property type="entry name" value="TREHALASE"/>
    <property type="match status" value="1"/>
</dbReference>
<dbReference type="InterPro" id="IPR001661">
    <property type="entry name" value="Glyco_hydro_37"/>
</dbReference>
<evidence type="ECO:0000313" key="5">
    <source>
        <dbReference type="EMBL" id="POM81225.1"/>
    </source>
</evidence>